<sequence>MSREKKGGERGLSTLLSASLYSLASAPTATKFMLSLFKKLNRGVQFRKLSNLETGQTYRATDFQPVNTTYGQSITCVLDVHLTNEEDLKKLNDSADVYLTYGGIKPISNGKTAHMIEFSFGMLDRVGLNCQLLFVCHQHSIIMCIAFYPLDIR</sequence>
<gene>
    <name evidence="1" type="ORF">PR048_023488</name>
</gene>
<evidence type="ECO:0000313" key="2">
    <source>
        <dbReference type="Proteomes" id="UP001159363"/>
    </source>
</evidence>
<dbReference type="EMBL" id="JARBHB010000009">
    <property type="protein sequence ID" value="KAJ8875592.1"/>
    <property type="molecule type" value="Genomic_DNA"/>
</dbReference>
<accession>A0ABQ9GU84</accession>
<comment type="caution">
    <text evidence="1">The sequence shown here is derived from an EMBL/GenBank/DDBJ whole genome shotgun (WGS) entry which is preliminary data.</text>
</comment>
<reference evidence="1 2" key="1">
    <citation type="submission" date="2023-02" db="EMBL/GenBank/DDBJ databases">
        <title>LHISI_Scaffold_Assembly.</title>
        <authorList>
            <person name="Stuart O.P."/>
            <person name="Cleave R."/>
            <person name="Magrath M.J.L."/>
            <person name="Mikheyev A.S."/>
        </authorList>
    </citation>
    <scope>NUCLEOTIDE SEQUENCE [LARGE SCALE GENOMIC DNA]</scope>
    <source>
        <strain evidence="1">Daus_M_001</strain>
        <tissue evidence="1">Leg muscle</tissue>
    </source>
</reference>
<keyword evidence="2" id="KW-1185">Reference proteome</keyword>
<organism evidence="1 2">
    <name type="scientific">Dryococelus australis</name>
    <dbReference type="NCBI Taxonomy" id="614101"/>
    <lineage>
        <taxon>Eukaryota</taxon>
        <taxon>Metazoa</taxon>
        <taxon>Ecdysozoa</taxon>
        <taxon>Arthropoda</taxon>
        <taxon>Hexapoda</taxon>
        <taxon>Insecta</taxon>
        <taxon>Pterygota</taxon>
        <taxon>Neoptera</taxon>
        <taxon>Polyneoptera</taxon>
        <taxon>Phasmatodea</taxon>
        <taxon>Verophasmatodea</taxon>
        <taxon>Anareolatae</taxon>
        <taxon>Phasmatidae</taxon>
        <taxon>Eurycanthinae</taxon>
        <taxon>Dryococelus</taxon>
    </lineage>
</organism>
<name>A0ABQ9GU84_9NEOP</name>
<evidence type="ECO:0000313" key="1">
    <source>
        <dbReference type="EMBL" id="KAJ8875592.1"/>
    </source>
</evidence>
<protein>
    <submittedName>
        <fullName evidence="1">Uncharacterized protein</fullName>
    </submittedName>
</protein>
<proteinExistence type="predicted"/>
<dbReference type="Proteomes" id="UP001159363">
    <property type="component" value="Chromosome 8"/>
</dbReference>